<dbReference type="Pfam" id="PF06827">
    <property type="entry name" value="zf-FPG_IleRS"/>
    <property type="match status" value="1"/>
</dbReference>
<dbReference type="InterPro" id="IPR009080">
    <property type="entry name" value="tRNAsynth_Ia_anticodon-bd"/>
</dbReference>
<keyword evidence="5 12" id="KW-0436">Ligase</keyword>
<dbReference type="CDD" id="cd07960">
    <property type="entry name" value="Anticodon_Ia_Ile_BEm"/>
    <property type="match status" value="1"/>
</dbReference>
<comment type="similarity">
    <text evidence="2 12">Belongs to the class-I aminoacyl-tRNA synthetase family. IleS type 1 subfamily.</text>
</comment>
<keyword evidence="7 12" id="KW-0067">ATP-binding</keyword>
<comment type="catalytic activity">
    <reaction evidence="11 12">
        <text>tRNA(Ile) + L-isoleucine + ATP = L-isoleucyl-tRNA(Ile) + AMP + diphosphate</text>
        <dbReference type="Rhea" id="RHEA:11060"/>
        <dbReference type="Rhea" id="RHEA-COMP:9666"/>
        <dbReference type="Rhea" id="RHEA-COMP:9695"/>
        <dbReference type="ChEBI" id="CHEBI:30616"/>
        <dbReference type="ChEBI" id="CHEBI:33019"/>
        <dbReference type="ChEBI" id="CHEBI:58045"/>
        <dbReference type="ChEBI" id="CHEBI:78442"/>
        <dbReference type="ChEBI" id="CHEBI:78528"/>
        <dbReference type="ChEBI" id="CHEBI:456215"/>
        <dbReference type="EC" id="6.1.1.5"/>
    </reaction>
</comment>
<comment type="cofactor">
    <cofactor evidence="12">
        <name>Zn(2+)</name>
        <dbReference type="ChEBI" id="CHEBI:29105"/>
    </cofactor>
    <text evidence="12">Binds 1 zinc ion per subunit.</text>
</comment>
<evidence type="ECO:0000256" key="9">
    <source>
        <dbReference type="ARBA" id="ARBA00023146"/>
    </source>
</evidence>
<evidence type="ECO:0000256" key="8">
    <source>
        <dbReference type="ARBA" id="ARBA00022917"/>
    </source>
</evidence>
<evidence type="ECO:0000313" key="17">
    <source>
        <dbReference type="Proteomes" id="UP000070376"/>
    </source>
</evidence>
<keyword evidence="12" id="KW-0862">Zinc</keyword>
<dbReference type="PANTHER" id="PTHR42765">
    <property type="entry name" value="SOLEUCYL-TRNA SYNTHETASE"/>
    <property type="match status" value="1"/>
</dbReference>
<keyword evidence="9 12" id="KW-0030">Aminoacyl-tRNA synthetase</keyword>
<dbReference type="Gene3D" id="3.40.50.620">
    <property type="entry name" value="HUPs"/>
    <property type="match status" value="2"/>
</dbReference>
<dbReference type="FunFam" id="3.40.50.620:FF:000152">
    <property type="entry name" value="Isoleucine--tRNA ligase"/>
    <property type="match status" value="1"/>
</dbReference>
<dbReference type="InterPro" id="IPR023585">
    <property type="entry name" value="Ile-tRNA-ligase_type1"/>
</dbReference>
<evidence type="ECO:0000256" key="3">
    <source>
        <dbReference type="ARBA" id="ARBA00011245"/>
    </source>
</evidence>
<evidence type="ECO:0000256" key="1">
    <source>
        <dbReference type="ARBA" id="ARBA00004496"/>
    </source>
</evidence>
<keyword evidence="6 12" id="KW-0547">Nucleotide-binding</keyword>
<dbReference type="GO" id="GO:0002161">
    <property type="term" value="F:aminoacyl-tRNA deacylase activity"/>
    <property type="evidence" value="ECO:0007669"/>
    <property type="project" value="InterPro"/>
</dbReference>
<feature type="short sequence motif" description="'KMSKS' region" evidence="12">
    <location>
        <begin position="645"/>
        <end position="649"/>
    </location>
</feature>
<feature type="binding site" evidence="12">
    <location>
        <position position="648"/>
    </location>
    <ligand>
        <name>ATP</name>
        <dbReference type="ChEBI" id="CHEBI:30616"/>
    </ligand>
</feature>
<dbReference type="InterPro" id="IPR009008">
    <property type="entry name" value="Val/Leu/Ile-tRNA-synth_edit"/>
</dbReference>
<evidence type="ECO:0000259" key="13">
    <source>
        <dbReference type="Pfam" id="PF00133"/>
    </source>
</evidence>
<dbReference type="InterPro" id="IPR050081">
    <property type="entry name" value="Ile-tRNA_ligase"/>
</dbReference>
<evidence type="ECO:0000256" key="10">
    <source>
        <dbReference type="ARBA" id="ARBA00025217"/>
    </source>
</evidence>
<comment type="subcellular location">
    <subcellularLocation>
        <location evidence="1 12">Cytoplasm</location>
    </subcellularLocation>
</comment>
<dbReference type="PANTHER" id="PTHR42765:SF1">
    <property type="entry name" value="ISOLEUCINE--TRNA LIGASE, MITOCHONDRIAL"/>
    <property type="match status" value="1"/>
</dbReference>
<sequence>MSSGHIGCLLGWYRGNLLVPILGMGRFFYWIFGKAEHNEKFKIQYAKGRRISMDYKDTLLMPKTDFPMRGNLPKKEPQIQAKWEEMDIYQKVMKRTEGRPLFVLHDGPPYANGDLHMGHALNKTLKDIINRFKSMTGYHAPYVPGWDTHGLPIEQELTKKGVDRKSMSVAEFRKLCEKYAHEQIDRQRTAFKRLGVRGDWENPYLTLRPAYEAEQIKVFGEMAKKGYIYKGLKPVYWSPSSESALADAEIEYKDIKSPSIYVAFDVKDGKGVLDTDTKIVIWTTTPWTIPSNLGIAVNPEINYVVVKTGGNKYLVAEALLEEVSSVLEWENAEVVQTVPGKKLEYIVAKHPLYGRDSLVMLGDHVTTDSGTGCVHTSPGHGEDDFLIGKKYGLDVICAVDDKGMMTKDAPGFEGLFYDKANKPICEALDQAGALLKLKFLTHSYPHDWRTKKPVIFRATSQWFASVDMFRDDILKAVEEVNWTPVWGELRMHNMIRDRGDWCISRQRAWGVPIPVFYAENGEAIITEETIRHVSDLFRKHGSNVWFEREAKDLLPEGFTHPGSPNGVFKKETDIMDVWFDSGSSHQGVLAAQEGLKRPADLYLEGSDQYRGWFNSSLITSVAVTGRAPYDGVLSHGFVLDGEGRKMSKSLGNTILPGKVVEQLGADIIRLWVASVDYQADVRVSNEILKQVSEVYRKIRNTFRFMLGNLNDFDPARHQVAYEELREVDRFMLVKLNKLVKEVREAYERYEFATIYHAVNNFCATDLSSFYMDFAKDVLYIELADNPERRAMQTVLYECLVSLTKLLSPILPHTADEVWQYIPGVAEESVQLTDMPEYVDLPDASALEEKWNAFMALRGDVLKALEEARNAKVIGKSLTAKVTLYVNEETKALLDSISESKKQLFIVSGFEVAGAIEDAPENALKLEHAAIVVEKAEGETCERCWVVTPEVGLDHDHPTLCPRCAQVVKTLMREV</sequence>
<dbReference type="GO" id="GO:0005524">
    <property type="term" value="F:ATP binding"/>
    <property type="evidence" value="ECO:0007669"/>
    <property type="project" value="UniProtKB-UniRule"/>
</dbReference>
<dbReference type="InterPro" id="IPR002300">
    <property type="entry name" value="aa-tRNA-synth_Ia"/>
</dbReference>
<accession>A0A133KC74</accession>
<evidence type="ECO:0000256" key="4">
    <source>
        <dbReference type="ARBA" id="ARBA00022490"/>
    </source>
</evidence>
<feature type="binding site" evidence="12">
    <location>
        <position position="963"/>
    </location>
    <ligand>
        <name>Zn(2+)</name>
        <dbReference type="ChEBI" id="CHEBI:29105"/>
    </ligand>
</feature>
<dbReference type="InterPro" id="IPR010663">
    <property type="entry name" value="Znf_FPG/IleRS"/>
</dbReference>
<dbReference type="PRINTS" id="PR00984">
    <property type="entry name" value="TRNASYNTHILE"/>
</dbReference>
<comment type="subunit">
    <text evidence="3 12">Monomer.</text>
</comment>
<dbReference type="GO" id="GO:0004822">
    <property type="term" value="F:isoleucine-tRNA ligase activity"/>
    <property type="evidence" value="ECO:0007669"/>
    <property type="project" value="UniProtKB-UniRule"/>
</dbReference>
<dbReference type="GO" id="GO:0008270">
    <property type="term" value="F:zinc ion binding"/>
    <property type="evidence" value="ECO:0007669"/>
    <property type="project" value="UniProtKB-UniRule"/>
</dbReference>
<feature type="binding site" evidence="12">
    <location>
        <position position="943"/>
    </location>
    <ligand>
        <name>Zn(2+)</name>
        <dbReference type="ChEBI" id="CHEBI:29105"/>
    </ligand>
</feature>
<proteinExistence type="inferred from homology"/>
<dbReference type="Gene3D" id="1.10.10.830">
    <property type="entry name" value="Ile-tRNA synthetase CP2 domain-like"/>
    <property type="match status" value="1"/>
</dbReference>
<feature type="short sequence motif" description="'HIGH' region" evidence="12">
    <location>
        <begin position="109"/>
        <end position="119"/>
    </location>
</feature>
<dbReference type="CDD" id="cd00818">
    <property type="entry name" value="IleRS_core"/>
    <property type="match status" value="1"/>
</dbReference>
<feature type="domain" description="Methionyl/Valyl/Leucyl/Isoleucyl-tRNA synthetase anticodon-binding" evidence="15">
    <location>
        <begin position="728"/>
        <end position="882"/>
    </location>
</feature>
<dbReference type="InterPro" id="IPR033708">
    <property type="entry name" value="Anticodon_Ile_BEm"/>
</dbReference>
<dbReference type="Pfam" id="PF08264">
    <property type="entry name" value="Anticodon_1"/>
    <property type="match status" value="1"/>
</dbReference>
<keyword evidence="4 12" id="KW-0963">Cytoplasm</keyword>
<dbReference type="InterPro" id="IPR014729">
    <property type="entry name" value="Rossmann-like_a/b/a_fold"/>
</dbReference>
<dbReference type="FunFam" id="1.10.10.830:FF:000001">
    <property type="entry name" value="Isoleucine--tRNA ligase"/>
    <property type="match status" value="1"/>
</dbReference>
<evidence type="ECO:0000256" key="11">
    <source>
        <dbReference type="ARBA" id="ARBA00048359"/>
    </source>
</evidence>
<evidence type="ECO:0000256" key="2">
    <source>
        <dbReference type="ARBA" id="ARBA00006887"/>
    </source>
</evidence>
<keyword evidence="8 12" id="KW-0648">Protein biosynthesis</keyword>
<dbReference type="PATRIC" id="fig|1398.22.peg.3332"/>
<comment type="function">
    <text evidence="10 12">Catalyzes the attachment of isoleucine to tRNA(Ile). As IleRS can inadvertently accommodate and process structurally similar amino acids such as valine, to avoid such errors it has two additional distinct tRNA(Ile)-dependent editing activities. One activity is designated as 'pretransfer' editing and involves the hydrolysis of activated Val-AMP. The other activity is designated 'posttransfer' editing and involves deacylation of mischarged Val-tRNA(Ile).</text>
</comment>
<dbReference type="InterPro" id="IPR013155">
    <property type="entry name" value="M/V/L/I-tRNA-synth_anticd-bd"/>
</dbReference>
<dbReference type="SUPFAM" id="SSF50677">
    <property type="entry name" value="ValRS/IleRS/LeuRS editing domain"/>
    <property type="match status" value="1"/>
</dbReference>
<dbReference type="EMBL" id="LRPN01000177">
    <property type="protein sequence ID" value="KWZ77129.1"/>
    <property type="molecule type" value="Genomic_DNA"/>
</dbReference>
<dbReference type="FunFam" id="3.90.740.10:FF:000006">
    <property type="entry name" value="Isoleucine--tRNA ligase"/>
    <property type="match status" value="1"/>
</dbReference>
<dbReference type="InterPro" id="IPR002301">
    <property type="entry name" value="Ile-tRNA-ligase"/>
</dbReference>
<keyword evidence="12" id="KW-0479">Metal-binding</keyword>
<dbReference type="AlphaFoldDB" id="A0A133KC74"/>
<dbReference type="GO" id="GO:0005829">
    <property type="term" value="C:cytosol"/>
    <property type="evidence" value="ECO:0007669"/>
    <property type="project" value="TreeGrafter"/>
</dbReference>
<evidence type="ECO:0000256" key="12">
    <source>
        <dbReference type="HAMAP-Rule" id="MF_02002"/>
    </source>
</evidence>
<dbReference type="SUPFAM" id="SSF47323">
    <property type="entry name" value="Anticodon-binding domain of a subclass of class I aminoacyl-tRNA synthetases"/>
    <property type="match status" value="1"/>
</dbReference>
<dbReference type="SUPFAM" id="SSF52374">
    <property type="entry name" value="Nucleotidylyl transferase"/>
    <property type="match status" value="1"/>
</dbReference>
<name>A0A133KC74_HEYCO</name>
<dbReference type="GO" id="GO:0006428">
    <property type="term" value="P:isoleucyl-tRNA aminoacylation"/>
    <property type="evidence" value="ECO:0007669"/>
    <property type="project" value="UniProtKB-UniRule"/>
</dbReference>
<dbReference type="InterPro" id="IPR001412">
    <property type="entry name" value="aa-tRNA-synth_I_CS"/>
</dbReference>
<evidence type="ECO:0000256" key="5">
    <source>
        <dbReference type="ARBA" id="ARBA00022598"/>
    </source>
</evidence>
<dbReference type="Gene3D" id="3.90.740.10">
    <property type="entry name" value="Valyl/Leucyl/Isoleucyl-tRNA synthetase, editing domain"/>
    <property type="match status" value="1"/>
</dbReference>
<dbReference type="Proteomes" id="UP000070376">
    <property type="component" value="Unassembled WGS sequence"/>
</dbReference>
<feature type="binding site" evidence="12">
    <location>
        <position position="940"/>
    </location>
    <ligand>
        <name>Zn(2+)</name>
        <dbReference type="ChEBI" id="CHEBI:29105"/>
    </ligand>
</feature>
<feature type="domain" description="Zinc finger FPG/IleRS-type" evidence="14">
    <location>
        <begin position="937"/>
        <end position="966"/>
    </location>
</feature>
<dbReference type="Gene3D" id="1.10.730.20">
    <property type="match status" value="1"/>
</dbReference>
<evidence type="ECO:0000259" key="14">
    <source>
        <dbReference type="Pfam" id="PF06827"/>
    </source>
</evidence>
<gene>
    <name evidence="12" type="primary">ileS</name>
    <name evidence="16" type="ORF">HMPREF3213_03318</name>
</gene>
<organism evidence="16 17">
    <name type="scientific">Heyndrickxia coagulans</name>
    <name type="common">Weizmannia coagulans</name>
    <dbReference type="NCBI Taxonomy" id="1398"/>
    <lineage>
        <taxon>Bacteria</taxon>
        <taxon>Bacillati</taxon>
        <taxon>Bacillota</taxon>
        <taxon>Bacilli</taxon>
        <taxon>Bacillales</taxon>
        <taxon>Bacillaceae</taxon>
        <taxon>Heyndrickxia</taxon>
    </lineage>
</organism>
<reference evidence="17" key="1">
    <citation type="submission" date="2016-01" db="EMBL/GenBank/DDBJ databases">
        <authorList>
            <person name="Mitreva M."/>
            <person name="Pepin K.H."/>
            <person name="Mihindukulasuriya K.A."/>
            <person name="Fulton R."/>
            <person name="Fronick C."/>
            <person name="O'Laughlin M."/>
            <person name="Miner T."/>
            <person name="Herter B."/>
            <person name="Rosa B.A."/>
            <person name="Cordes M."/>
            <person name="Tomlinson C."/>
            <person name="Wollam A."/>
            <person name="Palsikar V.B."/>
            <person name="Mardis E.R."/>
            <person name="Wilson R.K."/>
        </authorList>
    </citation>
    <scope>NUCLEOTIDE SEQUENCE [LARGE SCALE GENOMIC DNA]</scope>
    <source>
        <strain evidence="17">GED7749B</strain>
    </source>
</reference>
<dbReference type="FunFam" id="1.10.730.20:FF:000001">
    <property type="entry name" value="Isoleucine--tRNA ligase"/>
    <property type="match status" value="1"/>
</dbReference>
<dbReference type="EC" id="6.1.1.5" evidence="12"/>
<dbReference type="PROSITE" id="PS00178">
    <property type="entry name" value="AA_TRNA_LIGASE_I"/>
    <property type="match status" value="1"/>
</dbReference>
<evidence type="ECO:0000256" key="6">
    <source>
        <dbReference type="ARBA" id="ARBA00022741"/>
    </source>
</evidence>
<protein>
    <recommendedName>
        <fullName evidence="12">Isoleucine--tRNA ligase</fullName>
        <ecNumber evidence="12">6.1.1.5</ecNumber>
    </recommendedName>
    <alternativeName>
        <fullName evidence="12">Isoleucyl-tRNA synthetase</fullName>
        <shortName evidence="12">IleRS</shortName>
    </alternativeName>
</protein>
<evidence type="ECO:0000259" key="15">
    <source>
        <dbReference type="Pfam" id="PF08264"/>
    </source>
</evidence>
<feature type="domain" description="Aminoacyl-tRNA synthetase class Ia" evidence="13">
    <location>
        <begin position="78"/>
        <end position="684"/>
    </location>
</feature>
<dbReference type="Pfam" id="PF00133">
    <property type="entry name" value="tRNA-synt_1"/>
    <property type="match status" value="1"/>
</dbReference>
<feature type="binding site" evidence="12">
    <location>
        <position position="960"/>
    </location>
    <ligand>
        <name>Zn(2+)</name>
        <dbReference type="ChEBI" id="CHEBI:29105"/>
    </ligand>
</feature>
<dbReference type="NCBIfam" id="TIGR00392">
    <property type="entry name" value="ileS"/>
    <property type="match status" value="1"/>
</dbReference>
<comment type="domain">
    <text evidence="12">IleRS has two distinct active sites: one for aminoacylation and one for editing. The misactivated valine is translocated from the active site to the editing site, which sterically excludes the correctly activated isoleucine. The single editing site contains two valyl binding pockets, one specific for each substrate (Val-AMP or Val-tRNA(Ile)).</text>
</comment>
<evidence type="ECO:0000256" key="7">
    <source>
        <dbReference type="ARBA" id="ARBA00022840"/>
    </source>
</evidence>
<dbReference type="HAMAP" id="MF_02002">
    <property type="entry name" value="Ile_tRNA_synth_type1"/>
    <property type="match status" value="1"/>
</dbReference>
<dbReference type="GO" id="GO:0000049">
    <property type="term" value="F:tRNA binding"/>
    <property type="evidence" value="ECO:0007669"/>
    <property type="project" value="InterPro"/>
</dbReference>
<evidence type="ECO:0000313" key="16">
    <source>
        <dbReference type="EMBL" id="KWZ77129.1"/>
    </source>
</evidence>
<comment type="caution">
    <text evidence="16">The sequence shown here is derived from an EMBL/GenBank/DDBJ whole genome shotgun (WGS) entry which is preliminary data.</text>
</comment>
<feature type="binding site" evidence="12">
    <location>
        <position position="604"/>
    </location>
    <ligand>
        <name>L-isoleucyl-5'-AMP</name>
        <dbReference type="ChEBI" id="CHEBI:178002"/>
    </ligand>
</feature>